<keyword evidence="3" id="KW-0479">Metal-binding</keyword>
<dbReference type="Pfam" id="PF13237">
    <property type="entry name" value="Fer4_10"/>
    <property type="match status" value="1"/>
</dbReference>
<reference evidence="10" key="1">
    <citation type="journal article" date="2015" name="MBio">
        <title>Genome-Resolved Metagenomic Analysis Reveals Roles for Candidate Phyla and Other Microbial Community Members in Biogeochemical Transformations in Oil Reservoirs.</title>
        <authorList>
            <person name="Hu P."/>
            <person name="Tom L."/>
            <person name="Singh A."/>
            <person name="Thomas B.C."/>
            <person name="Baker B.J."/>
            <person name="Piceno Y.M."/>
            <person name="Andersen G.L."/>
            <person name="Banfield J.F."/>
        </authorList>
    </citation>
    <scope>NUCLEOTIDE SEQUENCE [LARGE SCALE GENOMIC DNA]</scope>
</reference>
<keyword evidence="6" id="KW-0408">Iron</keyword>
<dbReference type="InterPro" id="IPR050572">
    <property type="entry name" value="Fe-S_Ferredoxin"/>
</dbReference>
<dbReference type="PANTHER" id="PTHR43687:SF6">
    <property type="entry name" value="L-ASPARTATE SEMIALDEHYDE SULFURTRANSFERASE IRON-SULFUR SUBUNIT"/>
    <property type="match status" value="1"/>
</dbReference>
<dbReference type="SUPFAM" id="SSF54862">
    <property type="entry name" value="4Fe-4S ferredoxins"/>
    <property type="match status" value="1"/>
</dbReference>
<keyword evidence="7" id="KW-0411">Iron-sulfur</keyword>
<comment type="caution">
    <text evidence="9">The sequence shown here is derived from an EMBL/GenBank/DDBJ whole genome shotgun (WGS) entry which is preliminary data.</text>
</comment>
<protein>
    <recommendedName>
        <fullName evidence="8">4Fe-4S ferredoxin-type domain-containing protein</fullName>
    </recommendedName>
</protein>
<evidence type="ECO:0000256" key="2">
    <source>
        <dbReference type="ARBA" id="ARBA00022485"/>
    </source>
</evidence>
<evidence type="ECO:0000313" key="9">
    <source>
        <dbReference type="EMBL" id="KUK88137.1"/>
    </source>
</evidence>
<evidence type="ECO:0000256" key="6">
    <source>
        <dbReference type="ARBA" id="ARBA00023004"/>
    </source>
</evidence>
<dbReference type="InterPro" id="IPR007160">
    <property type="entry name" value="DUF362"/>
</dbReference>
<evidence type="ECO:0000256" key="5">
    <source>
        <dbReference type="ARBA" id="ARBA00022982"/>
    </source>
</evidence>
<accession>A0A117M768</accession>
<feature type="domain" description="4Fe-4S ferredoxin-type" evidence="8">
    <location>
        <begin position="330"/>
        <end position="358"/>
    </location>
</feature>
<dbReference type="EMBL" id="LGGX01000001">
    <property type="protein sequence ID" value="KUK88137.1"/>
    <property type="molecule type" value="Genomic_DNA"/>
</dbReference>
<dbReference type="PANTHER" id="PTHR43687">
    <property type="entry name" value="ADENYLYLSULFATE REDUCTASE, BETA SUBUNIT"/>
    <property type="match status" value="1"/>
</dbReference>
<keyword evidence="1" id="KW-0813">Transport</keyword>
<dbReference type="Gene3D" id="3.30.70.20">
    <property type="match status" value="1"/>
</dbReference>
<organism evidence="9 10">
    <name type="scientific">candidate division TA06 bacterium 34_109</name>
    <dbReference type="NCBI Taxonomy" id="1635277"/>
    <lineage>
        <taxon>Bacteria</taxon>
        <taxon>Bacteria division TA06</taxon>
    </lineage>
</organism>
<dbReference type="InterPro" id="IPR017896">
    <property type="entry name" value="4Fe4S_Fe-S-bd"/>
</dbReference>
<keyword evidence="4" id="KW-0677">Repeat</keyword>
<sequence>MKKVFSFEITDYNVEKIDESLRKVFSSLDLTKRFSDGKKIILKPNLLTKPNSTLNIITTNPIVVESVIKILLSSGIQKEKIFIADGSSAIHKDMEQIFKQTGFWEVSEKYGIELVNLNRTKYFIKDKIKVSDFIKDNPHIINIAKLKTHMLTKLTLSVKNLYGLIPGESKLYYHTRYPDQESFSDFLSKLYNSVRPELNIVDGIVGMQGNGPGGGDYAKTELLLASEDGFALDDFIASLLGFKTSDIPFLKMAIRNGFYDGRYEVLGSFHKLEMRMPDRNKFSLSLNFAKQKFVKHFTSNFPKVITEKCTRCYRCYKSCPAGAINLVDGYPHIRERLCITCYCCVEVCQFKSIRVKKSILEKWYEKFKK</sequence>
<dbReference type="GO" id="GO:0046872">
    <property type="term" value="F:metal ion binding"/>
    <property type="evidence" value="ECO:0007669"/>
    <property type="project" value="UniProtKB-KW"/>
</dbReference>
<proteinExistence type="predicted"/>
<dbReference type="GO" id="GO:0051539">
    <property type="term" value="F:4 iron, 4 sulfur cluster binding"/>
    <property type="evidence" value="ECO:0007669"/>
    <property type="project" value="UniProtKB-KW"/>
</dbReference>
<evidence type="ECO:0000313" key="10">
    <source>
        <dbReference type="Proteomes" id="UP000053467"/>
    </source>
</evidence>
<dbReference type="PROSITE" id="PS00198">
    <property type="entry name" value="4FE4S_FER_1"/>
    <property type="match status" value="1"/>
</dbReference>
<dbReference type="Pfam" id="PF04015">
    <property type="entry name" value="DUF362"/>
    <property type="match status" value="1"/>
</dbReference>
<evidence type="ECO:0000256" key="3">
    <source>
        <dbReference type="ARBA" id="ARBA00022723"/>
    </source>
</evidence>
<feature type="domain" description="4Fe-4S ferredoxin-type" evidence="8">
    <location>
        <begin position="300"/>
        <end position="329"/>
    </location>
</feature>
<keyword evidence="5" id="KW-0249">Electron transport</keyword>
<dbReference type="PROSITE" id="PS51379">
    <property type="entry name" value="4FE4S_FER_2"/>
    <property type="match status" value="2"/>
</dbReference>
<dbReference type="InterPro" id="IPR017900">
    <property type="entry name" value="4Fe4S_Fe_S_CS"/>
</dbReference>
<evidence type="ECO:0000256" key="7">
    <source>
        <dbReference type="ARBA" id="ARBA00023014"/>
    </source>
</evidence>
<gene>
    <name evidence="9" type="ORF">XE03_0143</name>
</gene>
<name>A0A117M768_UNCT6</name>
<keyword evidence="2" id="KW-0004">4Fe-4S</keyword>
<evidence type="ECO:0000256" key="1">
    <source>
        <dbReference type="ARBA" id="ARBA00022448"/>
    </source>
</evidence>
<dbReference type="AlphaFoldDB" id="A0A117M768"/>
<evidence type="ECO:0000256" key="4">
    <source>
        <dbReference type="ARBA" id="ARBA00022737"/>
    </source>
</evidence>
<evidence type="ECO:0000259" key="8">
    <source>
        <dbReference type="PROSITE" id="PS51379"/>
    </source>
</evidence>
<dbReference type="Proteomes" id="UP000053467">
    <property type="component" value="Unassembled WGS sequence"/>
</dbReference>